<protein>
    <submittedName>
        <fullName evidence="3">Thiamine phosphate synthase</fullName>
    </submittedName>
</protein>
<comment type="caution">
    <text evidence="3">The sequence shown here is derived from an EMBL/GenBank/DDBJ whole genome shotgun (WGS) entry which is preliminary data.</text>
</comment>
<dbReference type="AlphaFoldDB" id="A0A6A7Y5E5"/>
<dbReference type="EMBL" id="VWNA01000001">
    <property type="protein sequence ID" value="MQT13388.1"/>
    <property type="molecule type" value="Genomic_DNA"/>
</dbReference>
<evidence type="ECO:0000313" key="3">
    <source>
        <dbReference type="EMBL" id="MQT13388.1"/>
    </source>
</evidence>
<dbReference type="Proteomes" id="UP000332515">
    <property type="component" value="Unassembled WGS sequence"/>
</dbReference>
<reference evidence="3 4" key="1">
    <citation type="submission" date="2019-09" db="EMBL/GenBank/DDBJ databases">
        <title>Segnochrobactrum spirostomi gen. nov., sp. nov., isolated from the ciliate Spirostomum cf. yagiui and description of a novel family, Segnochrobactraceae fam. nov. within the order Rhizobiales of the class Alphaproteobacteria.</title>
        <authorList>
            <person name="Akter S."/>
            <person name="Shazib S.U.A."/>
            <person name="Shin M.K."/>
        </authorList>
    </citation>
    <scope>NUCLEOTIDE SEQUENCE [LARGE SCALE GENOMIC DNA]</scope>
    <source>
        <strain evidence="3 4">Sp-1</strain>
    </source>
</reference>
<evidence type="ECO:0000259" key="2">
    <source>
        <dbReference type="Pfam" id="PF02581"/>
    </source>
</evidence>
<dbReference type="GO" id="GO:0009228">
    <property type="term" value="P:thiamine biosynthetic process"/>
    <property type="evidence" value="ECO:0007669"/>
    <property type="project" value="UniProtKB-KW"/>
</dbReference>
<dbReference type="SUPFAM" id="SSF51391">
    <property type="entry name" value="Thiamin phosphate synthase"/>
    <property type="match status" value="1"/>
</dbReference>
<dbReference type="Gene3D" id="3.20.20.70">
    <property type="entry name" value="Aldolase class I"/>
    <property type="match status" value="1"/>
</dbReference>
<evidence type="ECO:0000313" key="4">
    <source>
        <dbReference type="Proteomes" id="UP000332515"/>
    </source>
</evidence>
<gene>
    <name evidence="3" type="ORF">F0357_12190</name>
</gene>
<sequence length="260" mass="26568">MLPEQGRLPEQGYPLSKTVKKAGGTAAAGAAKSGGKSGGRKPAEPQRIRPRAVLITPLGETSTAFAATLADALGGGDAAAVLIAPGDVDSAILQPFAEALVPVAQGAGAAAIVAGDTRVAGRTKADGVHLPSGHEDLAPALETFPPARMVGVGLIKERDAAMEAAEDGADYVLFGLIDRADADETHPKTIDFATWWAEVFEIPCIAVAGRTPEAVEAAIRTGAEFVAVRAAVWEHPDGPQAGLAQVNRLIDAVFAEQGQS</sequence>
<evidence type="ECO:0000256" key="1">
    <source>
        <dbReference type="SAM" id="MobiDB-lite"/>
    </source>
</evidence>
<feature type="domain" description="Thiamine phosphate synthase/TenI" evidence="2">
    <location>
        <begin position="53"/>
        <end position="232"/>
    </location>
</feature>
<dbReference type="CDD" id="cd00564">
    <property type="entry name" value="TMP_TenI"/>
    <property type="match status" value="1"/>
</dbReference>
<name>A0A6A7Y5E5_9HYPH</name>
<accession>A0A6A7Y5E5</accession>
<dbReference type="InterPro" id="IPR013785">
    <property type="entry name" value="Aldolase_TIM"/>
</dbReference>
<feature type="region of interest" description="Disordered" evidence="1">
    <location>
        <begin position="1"/>
        <end position="49"/>
    </location>
</feature>
<dbReference type="InterPro" id="IPR036206">
    <property type="entry name" value="ThiamineP_synth_sf"/>
</dbReference>
<organism evidence="3 4">
    <name type="scientific">Segnochrobactrum spirostomi</name>
    <dbReference type="NCBI Taxonomy" id="2608987"/>
    <lineage>
        <taxon>Bacteria</taxon>
        <taxon>Pseudomonadati</taxon>
        <taxon>Pseudomonadota</taxon>
        <taxon>Alphaproteobacteria</taxon>
        <taxon>Hyphomicrobiales</taxon>
        <taxon>Segnochrobactraceae</taxon>
        <taxon>Segnochrobactrum</taxon>
    </lineage>
</organism>
<keyword evidence="4" id="KW-1185">Reference proteome</keyword>
<feature type="compositionally biased region" description="Low complexity" evidence="1">
    <location>
        <begin position="21"/>
        <end position="34"/>
    </location>
</feature>
<dbReference type="InterPro" id="IPR022998">
    <property type="entry name" value="ThiamineP_synth_TenI"/>
</dbReference>
<proteinExistence type="predicted"/>
<dbReference type="Pfam" id="PF02581">
    <property type="entry name" value="TMP-TENI"/>
    <property type="match status" value="1"/>
</dbReference>